<keyword evidence="3" id="KW-0547">Nucleotide-binding</keyword>
<evidence type="ECO:0000256" key="3">
    <source>
        <dbReference type="ARBA" id="ARBA00022741"/>
    </source>
</evidence>
<dbReference type="InterPro" id="IPR051409">
    <property type="entry name" value="Atypical_kinase_ADCK"/>
</dbReference>
<dbReference type="InterPro" id="IPR034646">
    <property type="entry name" value="ADCK3_dom"/>
</dbReference>
<gene>
    <name evidence="6" type="ORF">SAMN04488238_1363</name>
</gene>
<keyword evidence="7" id="KW-1185">Reference proteome</keyword>
<protein>
    <submittedName>
        <fullName evidence="6">ABC1 family protein</fullName>
    </submittedName>
</protein>
<dbReference type="STRING" id="564137.SAMN04488238_1363"/>
<dbReference type="EMBL" id="FNOM01000036">
    <property type="protein sequence ID" value="SDX88414.1"/>
    <property type="molecule type" value="Genomic_DNA"/>
</dbReference>
<dbReference type="SUPFAM" id="SSF56112">
    <property type="entry name" value="Protein kinase-like (PK-like)"/>
    <property type="match status" value="1"/>
</dbReference>
<dbReference type="CDD" id="cd13970">
    <property type="entry name" value="ABC1_ADCK3"/>
    <property type="match status" value="1"/>
</dbReference>
<feature type="domain" description="ABC1 atypical kinase-like" evidence="5">
    <location>
        <begin position="99"/>
        <end position="320"/>
    </location>
</feature>
<accession>A0A1H3FE18</accession>
<dbReference type="GO" id="GO:0005524">
    <property type="term" value="F:ATP binding"/>
    <property type="evidence" value="ECO:0007669"/>
    <property type="project" value="UniProtKB-KW"/>
</dbReference>
<keyword evidence="4" id="KW-0067">ATP-binding</keyword>
<dbReference type="InterPro" id="IPR004147">
    <property type="entry name" value="ABC1_dom"/>
</dbReference>
<dbReference type="Pfam" id="PF03109">
    <property type="entry name" value="ABC1"/>
    <property type="match status" value="1"/>
</dbReference>
<evidence type="ECO:0000256" key="4">
    <source>
        <dbReference type="ARBA" id="ARBA00022840"/>
    </source>
</evidence>
<dbReference type="RefSeq" id="WP_223814110.1">
    <property type="nucleotide sequence ID" value="NZ_CP061498.1"/>
</dbReference>
<comment type="similarity">
    <text evidence="1">Belongs to the protein kinase superfamily. ADCK protein kinase family.</text>
</comment>
<dbReference type="PANTHER" id="PTHR43851">
    <property type="match status" value="1"/>
</dbReference>
<keyword evidence="2" id="KW-0808">Transferase</keyword>
<dbReference type="Proteomes" id="UP000198539">
    <property type="component" value="Unassembled WGS sequence"/>
</dbReference>
<name>A0A1H3FE18_9RHOB</name>
<dbReference type="PANTHER" id="PTHR43851:SF3">
    <property type="entry name" value="COENZYME Q8"/>
    <property type="match status" value="1"/>
</dbReference>
<sequence>MPHHNDRNGAAVPTGRAARLWHFGGMATGIAGGVATGGLRALAGGKRPDLAQLLLTPANTLRLTDGLSHLRGAALKLGQMLSMDTGIVLPGELTTILSRMRDDARHMPPKQLQTVLNAEWGTGWYSRFARFDVRPFAAASIGQVHRATLPDGTELAVKVQYPGVRSSIDSDVDNVATLLRLPGLLPRAMDLSPLLTEAKRQLHAEADYLAEAQHLARFGTLLEGSDIFALPTLHDALCTPQVLAMRYMESAPLDSLVDAPQAQRDRVATALIDLVLRELFVFGAMQTDPNLANYRFDPKTNRIVLLDFGAVQPIVPALAADFRALARVALDGGDTATRDAMLRIGYFGESTAQHHQALIQSMFVTAMGPVRQDDPFDFGSSELLETLRDMGLAIGNDRELAHVPPAATLFLHRKIGGMYLMATKLRARVALRPMVETYCRDPSSE</sequence>
<evidence type="ECO:0000256" key="1">
    <source>
        <dbReference type="ARBA" id="ARBA00009670"/>
    </source>
</evidence>
<dbReference type="GO" id="GO:0006744">
    <property type="term" value="P:ubiquinone biosynthetic process"/>
    <property type="evidence" value="ECO:0007669"/>
    <property type="project" value="TreeGrafter"/>
</dbReference>
<organism evidence="6 7">
    <name type="scientific">Roseicitreum antarcticum</name>
    <dbReference type="NCBI Taxonomy" id="564137"/>
    <lineage>
        <taxon>Bacteria</taxon>
        <taxon>Pseudomonadati</taxon>
        <taxon>Pseudomonadota</taxon>
        <taxon>Alphaproteobacteria</taxon>
        <taxon>Rhodobacterales</taxon>
        <taxon>Paracoccaceae</taxon>
        <taxon>Roseicitreum</taxon>
    </lineage>
</organism>
<evidence type="ECO:0000256" key="2">
    <source>
        <dbReference type="ARBA" id="ARBA00022679"/>
    </source>
</evidence>
<evidence type="ECO:0000259" key="5">
    <source>
        <dbReference type="Pfam" id="PF03109"/>
    </source>
</evidence>
<proteinExistence type="inferred from homology"/>
<evidence type="ECO:0000313" key="7">
    <source>
        <dbReference type="Proteomes" id="UP000198539"/>
    </source>
</evidence>
<reference evidence="6 7" key="1">
    <citation type="submission" date="2016-10" db="EMBL/GenBank/DDBJ databases">
        <authorList>
            <person name="de Groot N.N."/>
        </authorList>
    </citation>
    <scope>NUCLEOTIDE SEQUENCE [LARGE SCALE GENOMIC DNA]</scope>
    <source>
        <strain evidence="6 7">CGMCC 1.8894</strain>
    </source>
</reference>
<dbReference type="InterPro" id="IPR011009">
    <property type="entry name" value="Kinase-like_dom_sf"/>
</dbReference>
<evidence type="ECO:0000313" key="6">
    <source>
        <dbReference type="EMBL" id="SDX88414.1"/>
    </source>
</evidence>
<dbReference type="GO" id="GO:0016740">
    <property type="term" value="F:transferase activity"/>
    <property type="evidence" value="ECO:0007669"/>
    <property type="project" value="UniProtKB-KW"/>
</dbReference>
<dbReference type="AlphaFoldDB" id="A0A1H3FE18"/>